<dbReference type="AlphaFoldDB" id="A0A9Q0J9R3"/>
<dbReference type="OrthoDB" id="744228at2759"/>
<proteinExistence type="predicted"/>
<gene>
    <name evidence="2" type="ORF">Tsubulata_000543</name>
</gene>
<dbReference type="EMBL" id="JAKUCV010004974">
    <property type="protein sequence ID" value="KAJ4833327.1"/>
    <property type="molecule type" value="Genomic_DNA"/>
</dbReference>
<accession>A0A9Q0J9R3</accession>
<dbReference type="InterPro" id="IPR056697">
    <property type="entry name" value="DUF7795"/>
</dbReference>
<sequence length="218" mass="24607">MGSEEEAKLEVEFNGKVCQIVKDIMTRVAMLEELETTGGRFLTGYQQGLESLRRPPIDKSSKLIESIIEANQTRRLRSYIKAGCNNSPDTVQNMSNSKGILNELEHLLGGLTGVIETANQGLSHLETEESCDQFLEQETVDQEENTSSGLQRLEMINHAAMMGFVYDMVKQDYMMQERIINSLNLKSPSAELESYCVMWSLRPFVSDEVMSHAWTLLS</sequence>
<comment type="caution">
    <text evidence="2">The sequence shown here is derived from an EMBL/GenBank/DDBJ whole genome shotgun (WGS) entry which is preliminary data.</text>
</comment>
<dbReference type="PANTHER" id="PTHR35305">
    <property type="entry name" value="FAD-BINDING PROTEIN"/>
    <property type="match status" value="1"/>
</dbReference>
<organism evidence="2 3">
    <name type="scientific">Turnera subulata</name>
    <dbReference type="NCBI Taxonomy" id="218843"/>
    <lineage>
        <taxon>Eukaryota</taxon>
        <taxon>Viridiplantae</taxon>
        <taxon>Streptophyta</taxon>
        <taxon>Embryophyta</taxon>
        <taxon>Tracheophyta</taxon>
        <taxon>Spermatophyta</taxon>
        <taxon>Magnoliopsida</taxon>
        <taxon>eudicotyledons</taxon>
        <taxon>Gunneridae</taxon>
        <taxon>Pentapetalae</taxon>
        <taxon>rosids</taxon>
        <taxon>fabids</taxon>
        <taxon>Malpighiales</taxon>
        <taxon>Passifloraceae</taxon>
        <taxon>Turnera</taxon>
    </lineage>
</organism>
<name>A0A9Q0J9R3_9ROSI</name>
<evidence type="ECO:0000313" key="3">
    <source>
        <dbReference type="Proteomes" id="UP001141552"/>
    </source>
</evidence>
<dbReference type="PANTHER" id="PTHR35305:SF2">
    <property type="entry name" value="FAD-BINDING PROTEIN"/>
    <property type="match status" value="1"/>
</dbReference>
<reference evidence="2" key="1">
    <citation type="submission" date="2022-02" db="EMBL/GenBank/DDBJ databases">
        <authorList>
            <person name="Henning P.M."/>
            <person name="McCubbin A.G."/>
            <person name="Shore J.S."/>
        </authorList>
    </citation>
    <scope>NUCLEOTIDE SEQUENCE</scope>
    <source>
        <strain evidence="2">F60SS</strain>
        <tissue evidence="2">Leaves</tissue>
    </source>
</reference>
<evidence type="ECO:0000259" key="1">
    <source>
        <dbReference type="Pfam" id="PF25071"/>
    </source>
</evidence>
<reference evidence="2" key="2">
    <citation type="journal article" date="2023" name="Plants (Basel)">
        <title>Annotation of the Turnera subulata (Passifloraceae) Draft Genome Reveals the S-Locus Evolved after the Divergence of Turneroideae from Passifloroideae in a Stepwise Manner.</title>
        <authorList>
            <person name="Henning P.M."/>
            <person name="Roalson E.H."/>
            <person name="Mir W."/>
            <person name="McCubbin A.G."/>
            <person name="Shore J.S."/>
        </authorList>
    </citation>
    <scope>NUCLEOTIDE SEQUENCE</scope>
    <source>
        <strain evidence="2">F60SS</strain>
    </source>
</reference>
<keyword evidence="3" id="KW-1185">Reference proteome</keyword>
<dbReference type="Pfam" id="PF25071">
    <property type="entry name" value="DUF7795"/>
    <property type="match status" value="1"/>
</dbReference>
<dbReference type="Proteomes" id="UP001141552">
    <property type="component" value="Unassembled WGS sequence"/>
</dbReference>
<protein>
    <recommendedName>
        <fullName evidence="1">DUF7795 domain-containing protein</fullName>
    </recommendedName>
</protein>
<feature type="domain" description="DUF7795" evidence="1">
    <location>
        <begin position="14"/>
        <end position="106"/>
    </location>
</feature>
<evidence type="ECO:0000313" key="2">
    <source>
        <dbReference type="EMBL" id="KAJ4833327.1"/>
    </source>
</evidence>